<evidence type="ECO:0000256" key="1">
    <source>
        <dbReference type="ARBA" id="ARBA00022448"/>
    </source>
</evidence>
<dbReference type="InterPro" id="IPR017896">
    <property type="entry name" value="4Fe4S_Fe-S-bd"/>
</dbReference>
<dbReference type="InterPro" id="IPR019554">
    <property type="entry name" value="Soluble_ligand-bd"/>
</dbReference>
<keyword evidence="5 8" id="KW-0249">Electron transport</keyword>
<keyword evidence="8" id="KW-1003">Cell membrane</keyword>
<dbReference type="EC" id="7.-.-.-" evidence="8"/>
<dbReference type="EMBL" id="LQQU01000058">
    <property type="protein sequence ID" value="KZE25927.1"/>
    <property type="molecule type" value="Genomic_DNA"/>
</dbReference>
<feature type="binding site" evidence="8">
    <location>
        <position position="409"/>
    </location>
    <ligand>
        <name>[4Fe-4S] cluster</name>
        <dbReference type="ChEBI" id="CHEBI:49883"/>
        <label>2</label>
    </ligand>
</feature>
<feature type="domain" description="4Fe-4S ferredoxin-type" evidence="10">
    <location>
        <begin position="394"/>
        <end position="423"/>
    </location>
</feature>
<protein>
    <recommendedName>
        <fullName evidence="8">Ion-translocating oxidoreductase complex subunit C</fullName>
        <ecNumber evidence="8">7.-.-.-</ecNumber>
    </recommendedName>
    <alternativeName>
        <fullName evidence="8">Rnf electron transport complex subunit C</fullName>
    </alternativeName>
</protein>
<evidence type="ECO:0000256" key="4">
    <source>
        <dbReference type="ARBA" id="ARBA00022737"/>
    </source>
</evidence>
<dbReference type="PANTHER" id="PTHR43034">
    <property type="entry name" value="ION-TRANSLOCATING OXIDOREDUCTASE COMPLEX SUBUNIT C"/>
    <property type="match status" value="1"/>
</dbReference>
<keyword evidence="12" id="KW-1185">Reference proteome</keyword>
<dbReference type="STRING" id="1452487.AVW16_02570"/>
<feature type="binding site" evidence="8">
    <location>
        <position position="370"/>
    </location>
    <ligand>
        <name>[4Fe-4S] cluster</name>
        <dbReference type="ChEBI" id="CHEBI:49883"/>
        <label>1</label>
    </ligand>
</feature>
<evidence type="ECO:0000259" key="10">
    <source>
        <dbReference type="PROSITE" id="PS51379"/>
    </source>
</evidence>
<dbReference type="Gene3D" id="3.10.20.600">
    <property type="match status" value="1"/>
</dbReference>
<keyword evidence="7 8" id="KW-0411">Iron-sulfur</keyword>
<dbReference type="SUPFAM" id="SSF46548">
    <property type="entry name" value="alpha-helical ferredoxin"/>
    <property type="match status" value="1"/>
</dbReference>
<organism evidence="11 12">
    <name type="scientific">Crenobacter luteus</name>
    <dbReference type="NCBI Taxonomy" id="1452487"/>
    <lineage>
        <taxon>Bacteria</taxon>
        <taxon>Pseudomonadati</taxon>
        <taxon>Pseudomonadota</taxon>
        <taxon>Betaproteobacteria</taxon>
        <taxon>Neisseriales</taxon>
        <taxon>Neisseriaceae</taxon>
        <taxon>Crenobacter</taxon>
    </lineage>
</organism>
<sequence length="609" mass="64080">MRALYDFNGGVHPPEHKAISTGTPIRQAPMPPRLYVPMSQSLGNAALPCVAVGDTVLKGQKIAEPDGRLSAAVHAPTSGRVVAIAPHAYPHPSGLSELAVVIEPDGRDAWTERRPVADWRDRPAGELLARLAEMGVVGLGGAVFPTHLKAAASALDTLVINGAECEPFISCDDMLMRERADGIVDGIRVLAHLTQPREVLIGVEDNKPEAIAALRQACAGSGFTVVAVPTKYPSGGAKQLIRILTGKAVPHGTRSTEMGVQCFNVATAYSVGRAIVHGEPVISRIVTLTGDVERPHNVEALLGTPVRFLIEYAGRRAGVDAVLMGGPMMGFALPDEDAGIIKASNCLIAKSPAVLPPRPAAMPCIRCGECASACPVELQPMDLYWFAKAKNFGKAQEWHLFDCIECGACSYVCPSQIPLVDYYRYAKGEIWAAEHDKKAADRARARHEFRQFRLERDKSEKAQRLAERAAIKEKELAASLGQPAAPAPRAAEPAVAADDAKKAAIQAAMARAAAKKAGKQAGEAAPAGPAPAAALDDAKKAAIQAAMARAAAKKAGKQAGEAAPAGPAPAALDDAKKAAIQAAMERAAARKAEKPAARDAAQQKDDKER</sequence>
<evidence type="ECO:0000256" key="7">
    <source>
        <dbReference type="ARBA" id="ARBA00023014"/>
    </source>
</evidence>
<dbReference type="GO" id="GO:0005886">
    <property type="term" value="C:plasma membrane"/>
    <property type="evidence" value="ECO:0007669"/>
    <property type="project" value="UniProtKB-SubCell"/>
</dbReference>
<feature type="compositionally biased region" description="Basic and acidic residues" evidence="9">
    <location>
        <begin position="587"/>
        <end position="609"/>
    </location>
</feature>
<dbReference type="OrthoDB" id="9767754at2"/>
<gene>
    <name evidence="8" type="primary">rnfC</name>
    <name evidence="11" type="ORF">AVW16_02570</name>
</gene>
<feature type="binding site" evidence="8">
    <location>
        <position position="403"/>
    </location>
    <ligand>
        <name>[4Fe-4S] cluster</name>
        <dbReference type="ChEBI" id="CHEBI:49883"/>
        <label>2</label>
    </ligand>
</feature>
<dbReference type="Gene3D" id="3.30.70.20">
    <property type="match status" value="1"/>
</dbReference>
<evidence type="ECO:0000256" key="6">
    <source>
        <dbReference type="ARBA" id="ARBA00023004"/>
    </source>
</evidence>
<dbReference type="InterPro" id="IPR011538">
    <property type="entry name" value="Nuo51_FMN-bd"/>
</dbReference>
<reference evidence="12" key="1">
    <citation type="submission" date="2016-01" db="EMBL/GenBank/DDBJ databases">
        <title>Draft genome of Chromobacterium sp. F49.</title>
        <authorList>
            <person name="Hong K.W."/>
        </authorList>
    </citation>
    <scope>NUCLEOTIDE SEQUENCE [LARGE SCALE GENOMIC DNA]</scope>
    <source>
        <strain evidence="12">CN10</strain>
    </source>
</reference>
<dbReference type="GO" id="GO:0051539">
    <property type="term" value="F:4 iron, 4 sulfur cluster binding"/>
    <property type="evidence" value="ECO:0007669"/>
    <property type="project" value="UniProtKB-KW"/>
</dbReference>
<evidence type="ECO:0000256" key="5">
    <source>
        <dbReference type="ARBA" id="ARBA00022982"/>
    </source>
</evidence>
<comment type="similarity">
    <text evidence="8">Belongs to the 4Fe4S bacterial-type ferredoxin family. RnfC subfamily.</text>
</comment>
<evidence type="ECO:0000256" key="3">
    <source>
        <dbReference type="ARBA" id="ARBA00022723"/>
    </source>
</evidence>
<feature type="domain" description="4Fe-4S ferredoxin-type" evidence="10">
    <location>
        <begin position="355"/>
        <end position="384"/>
    </location>
</feature>
<feature type="binding site" evidence="8">
    <location>
        <position position="413"/>
    </location>
    <ligand>
        <name>[4Fe-4S] cluster</name>
        <dbReference type="ChEBI" id="CHEBI:49883"/>
        <label>1</label>
    </ligand>
</feature>
<evidence type="ECO:0000256" key="8">
    <source>
        <dbReference type="HAMAP-Rule" id="MF_00461"/>
    </source>
</evidence>
<feature type="compositionally biased region" description="Low complexity" evidence="9">
    <location>
        <begin position="557"/>
        <end position="586"/>
    </location>
</feature>
<keyword evidence="8" id="KW-0997">Cell inner membrane</keyword>
<proteinExistence type="inferred from homology"/>
<comment type="function">
    <text evidence="8">Part of a membrane-bound complex that couples electron transfer with translocation of ions across the membrane.</text>
</comment>
<dbReference type="PROSITE" id="PS00198">
    <property type="entry name" value="4FE4S_FER_1"/>
    <property type="match status" value="1"/>
</dbReference>
<evidence type="ECO:0000256" key="2">
    <source>
        <dbReference type="ARBA" id="ARBA00022485"/>
    </source>
</evidence>
<keyword evidence="8" id="KW-0472">Membrane</keyword>
<dbReference type="Proteomes" id="UP000076625">
    <property type="component" value="Unassembled WGS sequence"/>
</dbReference>
<dbReference type="SUPFAM" id="SSF142019">
    <property type="entry name" value="Nqo1 FMN-binding domain-like"/>
    <property type="match status" value="1"/>
</dbReference>
<accession>A0A165EM93</accession>
<name>A0A165EM93_9NEIS</name>
<keyword evidence="3 8" id="KW-0479">Metal-binding</keyword>
<feature type="region of interest" description="Disordered" evidence="9">
    <location>
        <begin position="553"/>
        <end position="609"/>
    </location>
</feature>
<dbReference type="Pfam" id="PF13375">
    <property type="entry name" value="RnfC_N"/>
    <property type="match status" value="1"/>
</dbReference>
<comment type="subunit">
    <text evidence="8">The complex is composed of six subunits: RnfA, RnfB, RnfC, RnfD, RnfE and RnfG.</text>
</comment>
<dbReference type="PROSITE" id="PS51379">
    <property type="entry name" value="4FE4S_FER_2"/>
    <property type="match status" value="2"/>
</dbReference>
<dbReference type="InterPro" id="IPR037225">
    <property type="entry name" value="Nuo51_FMN-bd_sf"/>
</dbReference>
<dbReference type="InterPro" id="IPR017900">
    <property type="entry name" value="4Fe4S_Fe_S_CS"/>
</dbReference>
<keyword evidence="8" id="KW-1278">Translocase</keyword>
<dbReference type="GO" id="GO:0022900">
    <property type="term" value="P:electron transport chain"/>
    <property type="evidence" value="ECO:0007669"/>
    <property type="project" value="UniProtKB-UniRule"/>
</dbReference>
<dbReference type="PANTHER" id="PTHR43034:SF2">
    <property type="entry name" value="ION-TRANSLOCATING OXIDOREDUCTASE COMPLEX SUBUNIT C"/>
    <property type="match status" value="1"/>
</dbReference>
<evidence type="ECO:0000313" key="12">
    <source>
        <dbReference type="Proteomes" id="UP000076625"/>
    </source>
</evidence>
<dbReference type="HAMAP" id="MF_00461">
    <property type="entry name" value="RsxC_RnfC"/>
    <property type="match status" value="1"/>
</dbReference>
<dbReference type="FunFam" id="3.30.70.20:FF:000044">
    <property type="entry name" value="Ion-translocating oxidoreductase complex subunit C"/>
    <property type="match status" value="1"/>
</dbReference>
<keyword evidence="4 8" id="KW-0677">Repeat</keyword>
<comment type="caution">
    <text evidence="11">The sequence shown here is derived from an EMBL/GenBank/DDBJ whole genome shotgun (WGS) entry which is preliminary data.</text>
</comment>
<dbReference type="NCBIfam" id="TIGR01945">
    <property type="entry name" value="rnfC"/>
    <property type="match status" value="1"/>
</dbReference>
<feature type="binding site" evidence="8">
    <location>
        <position position="364"/>
    </location>
    <ligand>
        <name>[4Fe-4S] cluster</name>
        <dbReference type="ChEBI" id="CHEBI:49883"/>
        <label>1</label>
    </ligand>
</feature>
<dbReference type="InterPro" id="IPR026902">
    <property type="entry name" value="RnfC_N"/>
</dbReference>
<dbReference type="Pfam" id="PF12838">
    <property type="entry name" value="Fer4_7"/>
    <property type="match status" value="1"/>
</dbReference>
<dbReference type="Pfam" id="PF01512">
    <property type="entry name" value="Complex1_51K"/>
    <property type="match status" value="1"/>
</dbReference>
<dbReference type="NCBIfam" id="NF003454">
    <property type="entry name" value="PRK05035.1"/>
    <property type="match status" value="1"/>
</dbReference>
<feature type="binding site" evidence="8">
    <location>
        <position position="367"/>
    </location>
    <ligand>
        <name>[4Fe-4S] cluster</name>
        <dbReference type="ChEBI" id="CHEBI:49883"/>
        <label>1</label>
    </ligand>
</feature>
<comment type="cofactor">
    <cofactor evidence="8">
        <name>[4Fe-4S] cluster</name>
        <dbReference type="ChEBI" id="CHEBI:49883"/>
    </cofactor>
    <text evidence="8">Binds 2 [4Fe-4S] clusters per subunit.</text>
</comment>
<feature type="binding site" evidence="8">
    <location>
        <position position="374"/>
    </location>
    <ligand>
        <name>[4Fe-4S] cluster</name>
        <dbReference type="ChEBI" id="CHEBI:49883"/>
        <label>2</label>
    </ligand>
</feature>
<dbReference type="InterPro" id="IPR010208">
    <property type="entry name" value="Ion_transpt_RnfC/RsxC"/>
</dbReference>
<dbReference type="AlphaFoldDB" id="A0A165EM93"/>
<keyword evidence="6 8" id="KW-0408">Iron</keyword>
<comment type="subcellular location">
    <subcellularLocation>
        <location evidence="8">Cell inner membrane</location>
        <topology evidence="8">Peripheral membrane protein</topology>
    </subcellularLocation>
</comment>
<dbReference type="Gene3D" id="3.40.50.11540">
    <property type="entry name" value="NADH-ubiquinone oxidoreductase 51kDa subunit"/>
    <property type="match status" value="1"/>
</dbReference>
<evidence type="ECO:0000256" key="9">
    <source>
        <dbReference type="SAM" id="MobiDB-lite"/>
    </source>
</evidence>
<feature type="binding site" evidence="8">
    <location>
        <position position="406"/>
    </location>
    <ligand>
        <name>[4Fe-4S] cluster</name>
        <dbReference type="ChEBI" id="CHEBI:49883"/>
        <label>2</label>
    </ligand>
</feature>
<keyword evidence="2 8" id="KW-0004">4Fe-4S</keyword>
<dbReference type="Pfam" id="PF10531">
    <property type="entry name" value="SLBB"/>
    <property type="match status" value="1"/>
</dbReference>
<dbReference type="SUPFAM" id="SSF142984">
    <property type="entry name" value="Nqo1 middle domain-like"/>
    <property type="match status" value="1"/>
</dbReference>
<dbReference type="GO" id="GO:0046872">
    <property type="term" value="F:metal ion binding"/>
    <property type="evidence" value="ECO:0007669"/>
    <property type="project" value="UniProtKB-KW"/>
</dbReference>
<dbReference type="RefSeq" id="WP_066614378.1">
    <property type="nucleotide sequence ID" value="NZ_LQQU01000058.1"/>
</dbReference>
<dbReference type="GO" id="GO:0009055">
    <property type="term" value="F:electron transfer activity"/>
    <property type="evidence" value="ECO:0007669"/>
    <property type="project" value="InterPro"/>
</dbReference>
<evidence type="ECO:0000313" key="11">
    <source>
        <dbReference type="EMBL" id="KZE25927.1"/>
    </source>
</evidence>
<keyword evidence="1 8" id="KW-0813">Transport</keyword>